<name>A0A9D4KSC2_DREPO</name>
<evidence type="ECO:0000313" key="1">
    <source>
        <dbReference type="EMBL" id="KAH3845135.1"/>
    </source>
</evidence>
<accession>A0A9D4KSC2</accession>
<evidence type="ECO:0000313" key="2">
    <source>
        <dbReference type="Proteomes" id="UP000828390"/>
    </source>
</evidence>
<keyword evidence="2" id="KW-1185">Reference proteome</keyword>
<gene>
    <name evidence="1" type="ORF">DPMN_087408</name>
</gene>
<organism evidence="1 2">
    <name type="scientific">Dreissena polymorpha</name>
    <name type="common">Zebra mussel</name>
    <name type="synonym">Mytilus polymorpha</name>
    <dbReference type="NCBI Taxonomy" id="45954"/>
    <lineage>
        <taxon>Eukaryota</taxon>
        <taxon>Metazoa</taxon>
        <taxon>Spiralia</taxon>
        <taxon>Lophotrochozoa</taxon>
        <taxon>Mollusca</taxon>
        <taxon>Bivalvia</taxon>
        <taxon>Autobranchia</taxon>
        <taxon>Heteroconchia</taxon>
        <taxon>Euheterodonta</taxon>
        <taxon>Imparidentia</taxon>
        <taxon>Neoheterodontei</taxon>
        <taxon>Myida</taxon>
        <taxon>Dreissenoidea</taxon>
        <taxon>Dreissenidae</taxon>
        <taxon>Dreissena</taxon>
    </lineage>
</organism>
<dbReference type="AlphaFoldDB" id="A0A9D4KSC2"/>
<reference evidence="1" key="2">
    <citation type="submission" date="2020-11" db="EMBL/GenBank/DDBJ databases">
        <authorList>
            <person name="McCartney M.A."/>
            <person name="Auch B."/>
            <person name="Kono T."/>
            <person name="Mallez S."/>
            <person name="Becker A."/>
            <person name="Gohl D.M."/>
            <person name="Silverstein K.A.T."/>
            <person name="Koren S."/>
            <person name="Bechman K.B."/>
            <person name="Herman A."/>
            <person name="Abrahante J.E."/>
            <person name="Garbe J."/>
        </authorList>
    </citation>
    <scope>NUCLEOTIDE SEQUENCE</scope>
    <source>
        <strain evidence="1">Duluth1</strain>
        <tissue evidence="1">Whole animal</tissue>
    </source>
</reference>
<dbReference type="EMBL" id="JAIWYP010000003">
    <property type="protein sequence ID" value="KAH3845135.1"/>
    <property type="molecule type" value="Genomic_DNA"/>
</dbReference>
<evidence type="ECO:0008006" key="3">
    <source>
        <dbReference type="Google" id="ProtNLM"/>
    </source>
</evidence>
<protein>
    <recommendedName>
        <fullName evidence="3">Short-chain collagen C4-like</fullName>
    </recommendedName>
</protein>
<reference evidence="1" key="1">
    <citation type="journal article" date="2019" name="bioRxiv">
        <title>The Genome of the Zebra Mussel, Dreissena polymorpha: A Resource for Invasive Species Research.</title>
        <authorList>
            <person name="McCartney M.A."/>
            <person name="Auch B."/>
            <person name="Kono T."/>
            <person name="Mallez S."/>
            <person name="Zhang Y."/>
            <person name="Obille A."/>
            <person name="Becker A."/>
            <person name="Abrahante J.E."/>
            <person name="Garbe J."/>
            <person name="Badalamenti J.P."/>
            <person name="Herman A."/>
            <person name="Mangelson H."/>
            <person name="Liachko I."/>
            <person name="Sullivan S."/>
            <person name="Sone E.D."/>
            <person name="Koren S."/>
            <person name="Silverstein K.A.T."/>
            <person name="Beckman K.B."/>
            <person name="Gohl D.M."/>
        </authorList>
    </citation>
    <scope>NUCLEOTIDE SEQUENCE</scope>
    <source>
        <strain evidence="1">Duluth1</strain>
        <tissue evidence="1">Whole animal</tissue>
    </source>
</reference>
<dbReference type="PANTHER" id="PTHR24024">
    <property type="entry name" value="PULMONARY SURFACTANT-ASSOCIATED PROTEIN A"/>
    <property type="match status" value="1"/>
</dbReference>
<dbReference type="Proteomes" id="UP000828390">
    <property type="component" value="Unassembled WGS sequence"/>
</dbReference>
<dbReference type="GO" id="GO:0005615">
    <property type="term" value="C:extracellular space"/>
    <property type="evidence" value="ECO:0007669"/>
    <property type="project" value="TreeGrafter"/>
</dbReference>
<proteinExistence type="predicted"/>
<dbReference type="InterPro" id="IPR051077">
    <property type="entry name" value="Ca-dependent_lectin"/>
</dbReference>
<dbReference type="PANTHER" id="PTHR24024:SF18">
    <property type="entry name" value="SHORT-CHAIN COLLAGEN C4-LIKE"/>
    <property type="match status" value="1"/>
</dbReference>
<sequence length="172" mass="18910">MRTCPNVTGTTQVYTGQAAGGHYTHPGSGEYICLPSDPEYDQYNDVSDPTRSLMYGAEYETQSNPAFSNLHQNDVPCAVCLARGKTTLMIPGRTTCYSGWSKEYQGYLMGELHSHHGKGYVCMDKYAEPLHSSVADLNGALFYMVEGRCGTLQCSPYVEGREIACVVCSFRS</sequence>
<comment type="caution">
    <text evidence="1">The sequence shown here is derived from an EMBL/GenBank/DDBJ whole genome shotgun (WGS) entry which is preliminary data.</text>
</comment>